<keyword evidence="2" id="KW-1185">Reference proteome</keyword>
<comment type="caution">
    <text evidence="1">The sequence shown here is derived from an EMBL/GenBank/DDBJ whole genome shotgun (WGS) entry which is preliminary data.</text>
</comment>
<evidence type="ECO:0000313" key="2">
    <source>
        <dbReference type="Proteomes" id="UP001590951"/>
    </source>
</evidence>
<evidence type="ECO:0000313" key="1">
    <source>
        <dbReference type="EMBL" id="KAL2053834.1"/>
    </source>
</evidence>
<name>A0ABR4B7J6_9LECA</name>
<gene>
    <name evidence="1" type="ORF">ABVK25_005763</name>
</gene>
<accession>A0ABR4B7J6</accession>
<proteinExistence type="predicted"/>
<dbReference type="Proteomes" id="UP001590951">
    <property type="component" value="Unassembled WGS sequence"/>
</dbReference>
<protein>
    <submittedName>
        <fullName evidence="1">Uncharacterized protein</fullName>
    </submittedName>
</protein>
<organism evidence="1 2">
    <name type="scientific">Lepraria finkii</name>
    <dbReference type="NCBI Taxonomy" id="1340010"/>
    <lineage>
        <taxon>Eukaryota</taxon>
        <taxon>Fungi</taxon>
        <taxon>Dikarya</taxon>
        <taxon>Ascomycota</taxon>
        <taxon>Pezizomycotina</taxon>
        <taxon>Lecanoromycetes</taxon>
        <taxon>OSLEUM clade</taxon>
        <taxon>Lecanoromycetidae</taxon>
        <taxon>Lecanorales</taxon>
        <taxon>Lecanorineae</taxon>
        <taxon>Stereocaulaceae</taxon>
        <taxon>Lepraria</taxon>
    </lineage>
</organism>
<sequence length="112" mass="12776">MWEDSGFERYEGITSEYYTKEIDGEIGAPYRRRLDVKEALDSLKSKYYDLEEVVAELPLDLADNALKRWVARLEYITGPLRNMGIADLKAELQAEYGVVEGARNPLGGSLHY</sequence>
<reference evidence="1 2" key="1">
    <citation type="submission" date="2024-09" db="EMBL/GenBank/DDBJ databases">
        <title>Rethinking Asexuality: The Enigmatic Case of Functional Sexual Genes in Lepraria (Stereocaulaceae).</title>
        <authorList>
            <person name="Doellman M."/>
            <person name="Sun Y."/>
            <person name="Barcenas-Pena A."/>
            <person name="Lumbsch H.T."/>
            <person name="Grewe F."/>
        </authorList>
    </citation>
    <scope>NUCLEOTIDE SEQUENCE [LARGE SCALE GENOMIC DNA]</scope>
    <source>
        <strain evidence="1 2">Grewe 0041</strain>
    </source>
</reference>
<dbReference type="EMBL" id="JBHFEH010000018">
    <property type="protein sequence ID" value="KAL2053834.1"/>
    <property type="molecule type" value="Genomic_DNA"/>
</dbReference>